<reference evidence="2" key="2">
    <citation type="submission" date="2020-09" db="EMBL/GenBank/DDBJ databases">
        <authorList>
            <person name="Sun Q."/>
            <person name="Ohkuma M."/>
        </authorList>
    </citation>
    <scope>NUCLEOTIDE SEQUENCE</scope>
    <source>
        <strain evidence="2">JCM 3313</strain>
    </source>
</reference>
<organism evidence="2 3">
    <name type="scientific">Saccharothrix coeruleofusca</name>
    <dbReference type="NCBI Taxonomy" id="33919"/>
    <lineage>
        <taxon>Bacteria</taxon>
        <taxon>Bacillati</taxon>
        <taxon>Actinomycetota</taxon>
        <taxon>Actinomycetes</taxon>
        <taxon>Pseudonocardiales</taxon>
        <taxon>Pseudonocardiaceae</taxon>
        <taxon>Saccharothrix</taxon>
    </lineage>
</organism>
<dbReference type="Proteomes" id="UP000639606">
    <property type="component" value="Unassembled WGS sequence"/>
</dbReference>
<keyword evidence="1" id="KW-1133">Transmembrane helix</keyword>
<name>A0A918AKS8_9PSEU</name>
<accession>A0A918AKS8</accession>
<evidence type="ECO:0000256" key="1">
    <source>
        <dbReference type="SAM" id="Phobius"/>
    </source>
</evidence>
<dbReference type="EMBL" id="BMRG01000003">
    <property type="protein sequence ID" value="GGP46045.1"/>
    <property type="molecule type" value="Genomic_DNA"/>
</dbReference>
<evidence type="ECO:0000313" key="2">
    <source>
        <dbReference type="EMBL" id="GGP46045.1"/>
    </source>
</evidence>
<reference evidence="2" key="1">
    <citation type="journal article" date="2014" name="Int. J. Syst. Evol. Microbiol.">
        <title>Complete genome sequence of Corynebacterium casei LMG S-19264T (=DSM 44701T), isolated from a smear-ripened cheese.</title>
        <authorList>
            <consortium name="US DOE Joint Genome Institute (JGI-PGF)"/>
            <person name="Walter F."/>
            <person name="Albersmeier A."/>
            <person name="Kalinowski J."/>
            <person name="Ruckert C."/>
        </authorList>
    </citation>
    <scope>NUCLEOTIDE SEQUENCE</scope>
    <source>
        <strain evidence="2">JCM 3313</strain>
    </source>
</reference>
<feature type="transmembrane region" description="Helical" evidence="1">
    <location>
        <begin position="52"/>
        <end position="75"/>
    </location>
</feature>
<feature type="transmembrane region" description="Helical" evidence="1">
    <location>
        <begin position="111"/>
        <end position="131"/>
    </location>
</feature>
<feature type="transmembrane region" description="Helical" evidence="1">
    <location>
        <begin position="82"/>
        <end position="105"/>
    </location>
</feature>
<evidence type="ECO:0000313" key="3">
    <source>
        <dbReference type="Proteomes" id="UP000639606"/>
    </source>
</evidence>
<proteinExistence type="predicted"/>
<feature type="transmembrane region" description="Helical" evidence="1">
    <location>
        <begin position="29"/>
        <end position="46"/>
    </location>
</feature>
<comment type="caution">
    <text evidence="2">The sequence shown here is derived from an EMBL/GenBank/DDBJ whole genome shotgun (WGS) entry which is preliminary data.</text>
</comment>
<dbReference type="AlphaFoldDB" id="A0A918AKS8"/>
<protein>
    <recommendedName>
        <fullName evidence="4">ATP synthase protein I</fullName>
    </recommendedName>
</protein>
<keyword evidence="1" id="KW-0812">Transmembrane</keyword>
<keyword evidence="3" id="KW-1185">Reference proteome</keyword>
<evidence type="ECO:0008006" key="4">
    <source>
        <dbReference type="Google" id="ProtNLM"/>
    </source>
</evidence>
<keyword evidence="1" id="KW-0472">Membrane</keyword>
<sequence>MVGATSDNGPVTRTLDAADVTRKALRQSLLVLVPVVVIAAVVGWFTSGAAGVWGALLGGAIAGSFLLVTLLSVLLTVKATPVVTGGAIMGSWLLKVIIVIAALALLRDLTFYSKTVFGVVVLVSIVVVLAAETRVVLKARMLYVDPSGTGQSDAR</sequence>
<gene>
    <name evidence="2" type="ORF">GCM10010185_17090</name>
</gene>